<dbReference type="InterPro" id="IPR006222">
    <property type="entry name" value="GCVT_N"/>
</dbReference>
<proteinExistence type="predicted"/>
<reference evidence="4 5" key="1">
    <citation type="submission" date="2014-10" db="EMBL/GenBank/DDBJ databases">
        <title>Genome sequence of Ponticoccus sp. strain UMTAT08 isolated from clonal culture of toxic dinoflagellate Alexandrium tamiyavanichii.</title>
        <authorList>
            <person name="Gan H.Y."/>
            <person name="Muhd D.-D."/>
            <person name="Mohd Noor M.E."/>
            <person name="Yeong Y.S."/>
            <person name="Usup G."/>
        </authorList>
    </citation>
    <scope>NUCLEOTIDE SEQUENCE [LARGE SCALE GENOMIC DNA]</scope>
    <source>
        <strain evidence="4 5">UMTAT08</strain>
    </source>
</reference>
<accession>A0A0B3RQ16</accession>
<dbReference type="PIRSF" id="PIRSF006487">
    <property type="entry name" value="GcvT"/>
    <property type="match status" value="1"/>
</dbReference>
<dbReference type="PANTHER" id="PTHR43757">
    <property type="entry name" value="AMINOMETHYLTRANSFERASE"/>
    <property type="match status" value="1"/>
</dbReference>
<dbReference type="GeneID" id="66501181"/>
<accession>A0A225Q3P5</accession>
<dbReference type="Pfam" id="PF08669">
    <property type="entry name" value="GCV_T_C"/>
    <property type="match status" value="1"/>
</dbReference>
<dbReference type="GO" id="GO:0004047">
    <property type="term" value="F:aminomethyltransferase activity"/>
    <property type="evidence" value="ECO:0007669"/>
    <property type="project" value="UniProtKB-EC"/>
</dbReference>
<dbReference type="EMBL" id="JSUQ01000037">
    <property type="protein sequence ID" value="KHQ49897.1"/>
    <property type="molecule type" value="Genomic_DNA"/>
</dbReference>
<dbReference type="EC" id="2.1.2.10" evidence="4"/>
<dbReference type="SUPFAM" id="SSF101790">
    <property type="entry name" value="Aminomethyltransferase beta-barrel domain"/>
    <property type="match status" value="1"/>
</dbReference>
<dbReference type="GO" id="GO:0008168">
    <property type="term" value="F:methyltransferase activity"/>
    <property type="evidence" value="ECO:0007669"/>
    <property type="project" value="UniProtKB-KW"/>
</dbReference>
<dbReference type="PATRIC" id="fig|1515334.3.peg.5572"/>
<dbReference type="InterPro" id="IPR013977">
    <property type="entry name" value="GcvT_C"/>
</dbReference>
<evidence type="ECO:0000259" key="3">
    <source>
        <dbReference type="Pfam" id="PF08669"/>
    </source>
</evidence>
<evidence type="ECO:0000313" key="5">
    <source>
        <dbReference type="Proteomes" id="UP000030960"/>
    </source>
</evidence>
<dbReference type="Pfam" id="PF01571">
    <property type="entry name" value="GCV_T"/>
    <property type="match status" value="1"/>
</dbReference>
<dbReference type="Proteomes" id="UP000030960">
    <property type="component" value="Unassembled WGS sequence"/>
</dbReference>
<feature type="domain" description="Aminomethyltransferase C-terminal" evidence="3">
    <location>
        <begin position="296"/>
        <end position="372"/>
    </location>
</feature>
<protein>
    <submittedName>
        <fullName evidence="4">Putative Aminomethyltransferase</fullName>
        <ecNumber evidence="4">2.1.2.10</ecNumber>
    </submittedName>
</protein>
<dbReference type="InterPro" id="IPR028896">
    <property type="entry name" value="GcvT/YgfZ/DmdA"/>
</dbReference>
<evidence type="ECO:0000256" key="1">
    <source>
        <dbReference type="PIRSR" id="PIRSR006487-1"/>
    </source>
</evidence>
<keyword evidence="5" id="KW-1185">Reference proteome</keyword>
<name>A0A0B3RQ16_9RHOB</name>
<dbReference type="InterPro" id="IPR029043">
    <property type="entry name" value="GcvT/YgfZ_C"/>
</dbReference>
<dbReference type="OrthoDB" id="9772660at2"/>
<dbReference type="STRING" id="561184.SAMN05216376_105380"/>
<evidence type="ECO:0000259" key="2">
    <source>
        <dbReference type="Pfam" id="PF01571"/>
    </source>
</evidence>
<dbReference type="InterPro" id="IPR027266">
    <property type="entry name" value="TrmE/GcvT-like"/>
</dbReference>
<dbReference type="RefSeq" id="WP_043146967.1">
    <property type="nucleotide sequence ID" value="NZ_AP022337.1"/>
</dbReference>
<organism evidence="4 5">
    <name type="scientific">Mameliella alba</name>
    <dbReference type="NCBI Taxonomy" id="561184"/>
    <lineage>
        <taxon>Bacteria</taxon>
        <taxon>Pseudomonadati</taxon>
        <taxon>Pseudomonadota</taxon>
        <taxon>Alphaproteobacteria</taxon>
        <taxon>Rhodobacterales</taxon>
        <taxon>Roseobacteraceae</taxon>
        <taxon>Mameliella</taxon>
    </lineage>
</organism>
<evidence type="ECO:0000313" key="4">
    <source>
        <dbReference type="EMBL" id="KHQ49897.1"/>
    </source>
</evidence>
<dbReference type="SUPFAM" id="SSF103025">
    <property type="entry name" value="Folate-binding domain"/>
    <property type="match status" value="1"/>
</dbReference>
<dbReference type="PANTHER" id="PTHR43757:SF2">
    <property type="entry name" value="AMINOMETHYLTRANSFERASE, MITOCHONDRIAL"/>
    <property type="match status" value="1"/>
</dbReference>
<keyword evidence="4" id="KW-0808">Transferase</keyword>
<feature type="binding site" evidence="1">
    <location>
        <position position="198"/>
    </location>
    <ligand>
        <name>substrate</name>
    </ligand>
</feature>
<feature type="domain" description="GCVT N-terminal" evidence="2">
    <location>
        <begin position="11"/>
        <end position="250"/>
    </location>
</feature>
<keyword evidence="4" id="KW-0489">Methyltransferase</keyword>
<dbReference type="GO" id="GO:0032259">
    <property type="term" value="P:methylation"/>
    <property type="evidence" value="ECO:0007669"/>
    <property type="project" value="UniProtKB-KW"/>
</dbReference>
<dbReference type="Gene3D" id="3.30.1360.120">
    <property type="entry name" value="Probable tRNA modification gtpase trme, domain 1"/>
    <property type="match status" value="1"/>
</dbReference>
<comment type="caution">
    <text evidence="4">The sequence shown here is derived from an EMBL/GenBank/DDBJ whole genome shotgun (WGS) entry which is preliminary data.</text>
</comment>
<gene>
    <name evidence="4" type="ORF">OA50_05571</name>
</gene>
<dbReference type="AlphaFoldDB" id="A0A0B3RQ16"/>
<sequence>MAIIYRTSALAQRHAEIGGELEDWNGMGTAWFYDHSDERAKADYEAVRTKAGLMDVSGLKKVHLSGPHAAAVIDRATTRNVDKLMPGRAVYAAMLDDRGLFIDDCVIYRVSVNYWLLVHGTGTGHESLAMAAYGKNVSMIFDDDLHDMSLQGPVAVDFLEKHVAGIRDLAYFGIIQTKLFGKPVMISRTGYTGERGYEIFCEGRHAIELWDAILEDGKDMGIRPVQFSTLDLLRTESYLLFYPGDNSETYPFADGSACGDSLWELGLEFTVSPGKKGFRGAENHYALEGKERFKIYGVRLEGTTAADEGAELLKDGKPVGVVTYGMRSDLFDHTVGIARMPVDCAVPGTKMTVRNADGTEIPCVAEEMPFYDKDKKIRTAKG</sequence>